<evidence type="ECO:0000256" key="1">
    <source>
        <dbReference type="ARBA" id="ARBA00010394"/>
    </source>
</evidence>
<dbReference type="InterPro" id="IPR002652">
    <property type="entry name" value="Importin-a_IBB"/>
</dbReference>
<dbReference type="PROSITE" id="PS51214">
    <property type="entry name" value="IBB"/>
    <property type="match status" value="1"/>
</dbReference>
<organism evidence="9">
    <name type="scientific">Timema californicum</name>
    <name type="common">California timema</name>
    <name type="synonym">Walking stick</name>
    <dbReference type="NCBI Taxonomy" id="61474"/>
    <lineage>
        <taxon>Eukaryota</taxon>
        <taxon>Metazoa</taxon>
        <taxon>Ecdysozoa</taxon>
        <taxon>Arthropoda</taxon>
        <taxon>Hexapoda</taxon>
        <taxon>Insecta</taxon>
        <taxon>Pterygota</taxon>
        <taxon>Neoptera</taxon>
        <taxon>Polyneoptera</taxon>
        <taxon>Phasmatodea</taxon>
        <taxon>Timematodea</taxon>
        <taxon>Timematoidea</taxon>
        <taxon>Timematidae</taxon>
        <taxon>Timema</taxon>
    </lineage>
</organism>
<evidence type="ECO:0000256" key="3">
    <source>
        <dbReference type="ARBA" id="ARBA00022737"/>
    </source>
</evidence>
<dbReference type="InterPro" id="IPR000225">
    <property type="entry name" value="Armadillo"/>
</dbReference>
<keyword evidence="4" id="KW-0653">Protein transport</keyword>
<dbReference type="Pfam" id="PF01749">
    <property type="entry name" value="IBB"/>
    <property type="match status" value="1"/>
</dbReference>
<evidence type="ECO:0000256" key="5">
    <source>
        <dbReference type="PROSITE-ProRule" id="PRU00259"/>
    </source>
</evidence>
<dbReference type="Pfam" id="PF00514">
    <property type="entry name" value="Arm"/>
    <property type="match status" value="7"/>
</dbReference>
<dbReference type="Pfam" id="PF16186">
    <property type="entry name" value="Arm_3"/>
    <property type="match status" value="1"/>
</dbReference>
<dbReference type="InterPro" id="IPR016024">
    <property type="entry name" value="ARM-type_fold"/>
</dbReference>
<dbReference type="EMBL" id="OE180312">
    <property type="protein sequence ID" value="CAD7571031.1"/>
    <property type="molecule type" value="Genomic_DNA"/>
</dbReference>
<feature type="repeat" description="ARM" evidence="5">
    <location>
        <begin position="226"/>
        <end position="254"/>
    </location>
</feature>
<feature type="region of interest" description="Disordered" evidence="7">
    <location>
        <begin position="594"/>
        <end position="615"/>
    </location>
</feature>
<sequence>MDQEHGVRTYVYGVCVWAFSKRLGLARTIHEYVMLGNAQCQEASEKMYFLPAGVGIDPCFTGRKMPLITQDENNAVASRLQSFKNKGKNVDEMRRRRNEVNIELRKARKDDQLLKRRNISVDDMGSPLQENNGQTNTPIMSIQQIMEGMDSSDETKQLTATQAARKTLSRERNPPIDAMIESGIVPKCVDFLTHYQNPSLQFEASWALTNIASGTTEQTNAVVQQGAVPKFINLLGSPYMHVAEQAVWALGNIAGDGPVARDLVLGLGALPALIELIKPDTNESLMRNIVWTLSNLCRNKNPPPPFECIKPCLPVLNKLLYSQDKDVLADACWALSYVTDGSNDKIQAVVDNGVVPRLVELLGMEEVGVLTPALRAVGNIVTGNDLQASNTTVVVFQTDSIIHAGALSKLSYLLKHSRSNIMKEAAWTVSNITAGNVDQIQHVVNSGLLQPLIDVLSSGDFKSQKEAAWAVTNYTSGSSPHQLVVLLQLDILKPFCNLLDSKDGKTVQVVLDGVSNILQTADKMNEAVRVAIMIEECGGLDKLEALQNHENEAIYQKALNIIDSFFSESVSTIFLDYVLNTYFSEPLDPNTAPSEVNGQLDFSSTNSVPDGGFSF</sequence>
<evidence type="ECO:0000256" key="7">
    <source>
        <dbReference type="SAM" id="MobiDB-lite"/>
    </source>
</evidence>
<accession>A0A7R9J1N2</accession>
<feature type="compositionally biased region" description="Polar residues" evidence="7">
    <location>
        <begin position="594"/>
        <end position="608"/>
    </location>
</feature>
<dbReference type="Gene3D" id="1.25.10.10">
    <property type="entry name" value="Leucine-rich Repeat Variant"/>
    <property type="match status" value="1"/>
</dbReference>
<evidence type="ECO:0000259" key="8">
    <source>
        <dbReference type="PROSITE" id="PS51214"/>
    </source>
</evidence>
<feature type="domain" description="IBB" evidence="8">
    <location>
        <begin position="63"/>
        <end position="126"/>
    </location>
</feature>
<gene>
    <name evidence="9" type="ORF">TCMB3V08_LOCUS3717</name>
</gene>
<dbReference type="SMART" id="SM00185">
    <property type="entry name" value="ARM"/>
    <property type="match status" value="8"/>
</dbReference>
<name>A0A7R9J1N2_TIMCA</name>
<dbReference type="InterPro" id="IPR011989">
    <property type="entry name" value="ARM-like"/>
</dbReference>
<dbReference type="FunFam" id="1.25.10.10:FF:000009">
    <property type="entry name" value="Importin subunit alpha"/>
    <property type="match status" value="1"/>
</dbReference>
<feature type="repeat" description="ARM" evidence="5">
    <location>
        <begin position="268"/>
        <end position="296"/>
    </location>
</feature>
<dbReference type="GO" id="GO:0006607">
    <property type="term" value="P:NLS-bearing protein import into nucleus"/>
    <property type="evidence" value="ECO:0007669"/>
    <property type="project" value="UniProtKB-ARBA"/>
</dbReference>
<dbReference type="GO" id="GO:0061608">
    <property type="term" value="F:nuclear import signal receptor activity"/>
    <property type="evidence" value="ECO:0007669"/>
    <property type="project" value="InterPro"/>
</dbReference>
<comment type="similarity">
    <text evidence="1">Belongs to the importin alpha family.</text>
</comment>
<evidence type="ECO:0000256" key="2">
    <source>
        <dbReference type="ARBA" id="ARBA00022448"/>
    </source>
</evidence>
<dbReference type="PROSITE" id="PS50176">
    <property type="entry name" value="ARM_REPEAT"/>
    <property type="match status" value="3"/>
</dbReference>
<feature type="repeat" description="ARM" evidence="5">
    <location>
        <begin position="405"/>
        <end position="447"/>
    </location>
</feature>
<dbReference type="Gene3D" id="1.20.5.690">
    <property type="entry name" value="Importin-alpha, importin-beta-binding domain"/>
    <property type="match status" value="1"/>
</dbReference>
<protein>
    <submittedName>
        <fullName evidence="9">(California timema) hypothetical protein</fullName>
    </submittedName>
</protein>
<proteinExistence type="inferred from homology"/>
<keyword evidence="3" id="KW-0677">Repeat</keyword>
<dbReference type="AlphaFoldDB" id="A0A7R9J1N2"/>
<dbReference type="InterPro" id="IPR036975">
    <property type="entry name" value="Importin-a_IBB_sf"/>
</dbReference>
<keyword evidence="2 6" id="KW-0813">Transport</keyword>
<evidence type="ECO:0000256" key="6">
    <source>
        <dbReference type="PROSITE-ProRule" id="PRU00561"/>
    </source>
</evidence>
<evidence type="ECO:0000256" key="4">
    <source>
        <dbReference type="ARBA" id="ARBA00022927"/>
    </source>
</evidence>
<dbReference type="InterPro" id="IPR032413">
    <property type="entry name" value="Arm_3"/>
</dbReference>
<reference evidence="9" key="1">
    <citation type="submission" date="2020-11" db="EMBL/GenBank/DDBJ databases">
        <authorList>
            <person name="Tran Van P."/>
        </authorList>
    </citation>
    <scope>NUCLEOTIDE SEQUENCE</scope>
</reference>
<dbReference type="GO" id="GO:0005634">
    <property type="term" value="C:nucleus"/>
    <property type="evidence" value="ECO:0007669"/>
    <property type="project" value="UniProtKB-ARBA"/>
</dbReference>
<dbReference type="PANTHER" id="PTHR23316">
    <property type="entry name" value="IMPORTIN ALPHA"/>
    <property type="match status" value="1"/>
</dbReference>
<evidence type="ECO:0000313" key="9">
    <source>
        <dbReference type="EMBL" id="CAD7571031.1"/>
    </source>
</evidence>
<dbReference type="SUPFAM" id="SSF48371">
    <property type="entry name" value="ARM repeat"/>
    <property type="match status" value="1"/>
</dbReference>